<evidence type="ECO:0000256" key="3">
    <source>
        <dbReference type="ARBA" id="ARBA00022729"/>
    </source>
</evidence>
<sequence>MNFPELAVFLSSCYNIASGFYLYGHGNGLNYLFKKINETATLFNSSEVQTKWMQQPWDHFDTSETCTLQMRYFQKLDMWKPNGPIYLFIYGESRAGQEYLQAGMMYELAKETKGAMFLSEQRYYGDSKPLLNPTIENQKFLSSRHALAHNA</sequence>
<dbReference type="Gene3D" id="3.40.50.1820">
    <property type="entry name" value="alpha/beta hydrolase"/>
    <property type="match status" value="1"/>
</dbReference>
<dbReference type="PANTHER" id="PTHR11010:SF5">
    <property type="entry name" value="RE36938P-RELATED"/>
    <property type="match status" value="1"/>
</dbReference>
<keyword evidence="3" id="KW-0732">Signal</keyword>
<dbReference type="AlphaFoldDB" id="A0A0L7LDR9"/>
<dbReference type="GO" id="GO:0008239">
    <property type="term" value="F:dipeptidyl-peptidase activity"/>
    <property type="evidence" value="ECO:0007669"/>
    <property type="project" value="TreeGrafter"/>
</dbReference>
<evidence type="ECO:0000256" key="4">
    <source>
        <dbReference type="ARBA" id="ARBA00022801"/>
    </source>
</evidence>
<gene>
    <name evidence="6" type="ORF">OBRU01_10767</name>
</gene>
<keyword evidence="4" id="KW-0378">Hydrolase</keyword>
<organism evidence="6 7">
    <name type="scientific">Operophtera brumata</name>
    <name type="common">Winter moth</name>
    <name type="synonym">Phalaena brumata</name>
    <dbReference type="NCBI Taxonomy" id="104452"/>
    <lineage>
        <taxon>Eukaryota</taxon>
        <taxon>Metazoa</taxon>
        <taxon>Ecdysozoa</taxon>
        <taxon>Arthropoda</taxon>
        <taxon>Hexapoda</taxon>
        <taxon>Insecta</taxon>
        <taxon>Pterygota</taxon>
        <taxon>Neoptera</taxon>
        <taxon>Endopterygota</taxon>
        <taxon>Lepidoptera</taxon>
        <taxon>Glossata</taxon>
        <taxon>Ditrysia</taxon>
        <taxon>Geometroidea</taxon>
        <taxon>Geometridae</taxon>
        <taxon>Larentiinae</taxon>
        <taxon>Operophtera</taxon>
    </lineage>
</organism>
<name>A0A0L7LDR9_OPEBR</name>
<dbReference type="InterPro" id="IPR008758">
    <property type="entry name" value="Peptidase_S28"/>
</dbReference>
<proteinExistence type="inferred from homology"/>
<accession>A0A0L7LDR9</accession>
<evidence type="ECO:0000256" key="1">
    <source>
        <dbReference type="ARBA" id="ARBA00011079"/>
    </source>
</evidence>
<dbReference type="GO" id="GO:0070008">
    <property type="term" value="F:serine-type exopeptidase activity"/>
    <property type="evidence" value="ECO:0007669"/>
    <property type="project" value="InterPro"/>
</dbReference>
<evidence type="ECO:0000313" key="6">
    <source>
        <dbReference type="EMBL" id="KOB73336.1"/>
    </source>
</evidence>
<dbReference type="Pfam" id="PF05577">
    <property type="entry name" value="Peptidase_S28"/>
    <property type="match status" value="1"/>
</dbReference>
<comment type="caution">
    <text evidence="6">The sequence shown here is derived from an EMBL/GenBank/DDBJ whole genome shotgun (WGS) entry which is preliminary data.</text>
</comment>
<dbReference type="InterPro" id="IPR029058">
    <property type="entry name" value="AB_hydrolase_fold"/>
</dbReference>
<keyword evidence="2" id="KW-0645">Protease</keyword>
<evidence type="ECO:0000313" key="7">
    <source>
        <dbReference type="Proteomes" id="UP000037510"/>
    </source>
</evidence>
<keyword evidence="7" id="KW-1185">Reference proteome</keyword>
<comment type="similarity">
    <text evidence="1">Belongs to the peptidase S28 family.</text>
</comment>
<keyword evidence="5" id="KW-0325">Glycoprotein</keyword>
<protein>
    <submittedName>
        <fullName evidence="6">Uncharacterized protein</fullName>
    </submittedName>
</protein>
<dbReference type="EMBL" id="JTDY01001619">
    <property type="protein sequence ID" value="KOB73336.1"/>
    <property type="molecule type" value="Genomic_DNA"/>
</dbReference>
<dbReference type="GO" id="GO:0006508">
    <property type="term" value="P:proteolysis"/>
    <property type="evidence" value="ECO:0007669"/>
    <property type="project" value="UniProtKB-KW"/>
</dbReference>
<evidence type="ECO:0000256" key="5">
    <source>
        <dbReference type="ARBA" id="ARBA00023180"/>
    </source>
</evidence>
<reference evidence="6 7" key="1">
    <citation type="journal article" date="2015" name="Genome Biol. Evol.">
        <title>The genome of winter moth (Operophtera brumata) provides a genomic perspective on sexual dimorphism and phenology.</title>
        <authorList>
            <person name="Derks M.F."/>
            <person name="Smit S."/>
            <person name="Salis L."/>
            <person name="Schijlen E."/>
            <person name="Bossers A."/>
            <person name="Mateman C."/>
            <person name="Pijl A.S."/>
            <person name="de Ridder D."/>
            <person name="Groenen M.A."/>
            <person name="Visser M.E."/>
            <person name="Megens H.J."/>
        </authorList>
    </citation>
    <scope>NUCLEOTIDE SEQUENCE [LARGE SCALE GENOMIC DNA]</scope>
    <source>
        <strain evidence="6">WM2013NL</strain>
        <tissue evidence="6">Head and thorax</tissue>
    </source>
</reference>
<evidence type="ECO:0000256" key="2">
    <source>
        <dbReference type="ARBA" id="ARBA00022670"/>
    </source>
</evidence>
<dbReference type="PANTHER" id="PTHR11010">
    <property type="entry name" value="PROTEASE S28 PRO-X CARBOXYPEPTIDASE-RELATED"/>
    <property type="match status" value="1"/>
</dbReference>
<dbReference type="Proteomes" id="UP000037510">
    <property type="component" value="Unassembled WGS sequence"/>
</dbReference>